<evidence type="ECO:0000256" key="2">
    <source>
        <dbReference type="SAM" id="Phobius"/>
    </source>
</evidence>
<dbReference type="Proteomes" id="UP001230188">
    <property type="component" value="Unassembled WGS sequence"/>
</dbReference>
<feature type="transmembrane region" description="Helical" evidence="2">
    <location>
        <begin position="223"/>
        <end position="240"/>
    </location>
</feature>
<accession>A0AAD7U6K8</accession>
<keyword evidence="1" id="KW-0175">Coiled coil</keyword>
<keyword evidence="4" id="KW-1185">Reference proteome</keyword>
<keyword evidence="2" id="KW-0472">Membrane</keyword>
<organism evidence="3 4">
    <name type="scientific">Chrysophaeum taylorii</name>
    <dbReference type="NCBI Taxonomy" id="2483200"/>
    <lineage>
        <taxon>Eukaryota</taxon>
        <taxon>Sar</taxon>
        <taxon>Stramenopiles</taxon>
        <taxon>Ochrophyta</taxon>
        <taxon>Pelagophyceae</taxon>
        <taxon>Pelagomonadales</taxon>
        <taxon>Pelagomonadaceae</taxon>
        <taxon>Chrysophaeum</taxon>
    </lineage>
</organism>
<dbReference type="AlphaFoldDB" id="A0AAD7U6K8"/>
<protein>
    <recommendedName>
        <fullName evidence="5">Transmembrane protein</fullName>
    </recommendedName>
</protein>
<evidence type="ECO:0000313" key="4">
    <source>
        <dbReference type="Proteomes" id="UP001230188"/>
    </source>
</evidence>
<sequence length="294" mass="32724">MPTEIVVSPGEAAGAAVAVLAKKVASTAKENPKITGLWGTGLLLTLFATGFRVSQEVAATYETDMARADMSDEIRRAARRFTQLDEEYYYSRGWFSCDKQCQRLKVAVEDARRHLEFVQREEAAKMSDVKATVGIFSEFGVAETREQFWSSFAGGQSFAKRQSMWDLLFIGLSSTSRDENTISILLRWLVQLLFNFTIGLVGALIAFAWKLWSLVASYQPDPATAITFAVCALLAATSMVATYLFALYFCAASGVAAVSAAAMAQARIEGDRARDPRYRVQQGYPRQQYRRRYD</sequence>
<reference evidence="3" key="1">
    <citation type="submission" date="2023-01" db="EMBL/GenBank/DDBJ databases">
        <title>Metagenome sequencing of chrysophaentin producing Chrysophaeum taylorii.</title>
        <authorList>
            <person name="Davison J."/>
            <person name="Bewley C."/>
        </authorList>
    </citation>
    <scope>NUCLEOTIDE SEQUENCE</scope>
    <source>
        <strain evidence="3">NIES-1699</strain>
    </source>
</reference>
<name>A0AAD7U6K8_9STRA</name>
<comment type="caution">
    <text evidence="3">The sequence shown here is derived from an EMBL/GenBank/DDBJ whole genome shotgun (WGS) entry which is preliminary data.</text>
</comment>
<dbReference type="EMBL" id="JAQMWT010000651">
    <property type="protein sequence ID" value="KAJ8598765.1"/>
    <property type="molecule type" value="Genomic_DNA"/>
</dbReference>
<feature type="transmembrane region" description="Helical" evidence="2">
    <location>
        <begin position="188"/>
        <end position="211"/>
    </location>
</feature>
<feature type="coiled-coil region" evidence="1">
    <location>
        <begin position="67"/>
        <end position="121"/>
    </location>
</feature>
<keyword evidence="2" id="KW-0812">Transmembrane</keyword>
<evidence type="ECO:0000256" key="1">
    <source>
        <dbReference type="SAM" id="Coils"/>
    </source>
</evidence>
<keyword evidence="2" id="KW-1133">Transmembrane helix</keyword>
<proteinExistence type="predicted"/>
<gene>
    <name evidence="3" type="ORF">CTAYLR_009871</name>
</gene>
<evidence type="ECO:0008006" key="5">
    <source>
        <dbReference type="Google" id="ProtNLM"/>
    </source>
</evidence>
<evidence type="ECO:0000313" key="3">
    <source>
        <dbReference type="EMBL" id="KAJ8598765.1"/>
    </source>
</evidence>